<organism evidence="1 2">
    <name type="scientific">Pseudomonas chlororaphis</name>
    <dbReference type="NCBI Taxonomy" id="587753"/>
    <lineage>
        <taxon>Bacteria</taxon>
        <taxon>Pseudomonadati</taxon>
        <taxon>Pseudomonadota</taxon>
        <taxon>Gammaproteobacteria</taxon>
        <taxon>Pseudomonadales</taxon>
        <taxon>Pseudomonadaceae</taxon>
        <taxon>Pseudomonas</taxon>
    </lineage>
</organism>
<accession>A0A1Q8ETV4</accession>
<evidence type="ECO:0000313" key="2">
    <source>
        <dbReference type="Proteomes" id="UP000185578"/>
    </source>
</evidence>
<gene>
    <name evidence="1" type="ORF">BTN82_09545</name>
</gene>
<comment type="caution">
    <text evidence="1">The sequence shown here is derived from an EMBL/GenBank/DDBJ whole genome shotgun (WGS) entry which is preliminary data.</text>
</comment>
<proteinExistence type="predicted"/>
<dbReference type="EMBL" id="MSCT01000008">
    <property type="protein sequence ID" value="OLF55226.1"/>
    <property type="molecule type" value="Genomic_DNA"/>
</dbReference>
<reference evidence="1 2" key="1">
    <citation type="submission" date="2016-12" db="EMBL/GenBank/DDBJ databases">
        <authorList>
            <person name="Song W.-J."/>
            <person name="Kurnit D.M."/>
        </authorList>
    </citation>
    <scope>NUCLEOTIDE SEQUENCE [LARGE SCALE GENOMIC DNA]</scope>
    <source>
        <strain evidence="1 2">PCL1601</strain>
    </source>
</reference>
<sequence length="75" mass="8784">MGFDLGNSERSNLVHRVEIKHQIVPYNEAAIRRARNHYLALVQRHLATVMMEAVSFDADRRTAVRKKYRKNLLAH</sequence>
<protein>
    <submittedName>
        <fullName evidence="1">Uncharacterized protein</fullName>
    </submittedName>
</protein>
<name>A0A1Q8ETV4_9PSED</name>
<dbReference type="Proteomes" id="UP000185578">
    <property type="component" value="Unassembled WGS sequence"/>
</dbReference>
<dbReference type="AlphaFoldDB" id="A0A1Q8ETV4"/>
<evidence type="ECO:0000313" key="1">
    <source>
        <dbReference type="EMBL" id="OLF55226.1"/>
    </source>
</evidence>